<organism evidence="1">
    <name type="scientific">candidate division WOR-3 bacterium</name>
    <dbReference type="NCBI Taxonomy" id="2052148"/>
    <lineage>
        <taxon>Bacteria</taxon>
        <taxon>Bacteria division WOR-3</taxon>
    </lineage>
</organism>
<name>A0A7C4U6N1_UNCW3</name>
<accession>A0A7C4U6N1</accession>
<evidence type="ECO:0000313" key="1">
    <source>
        <dbReference type="EMBL" id="HGW91337.1"/>
    </source>
</evidence>
<protein>
    <submittedName>
        <fullName evidence="1">Type I-D CRISPR-associated protein Cas5/Csc1</fullName>
    </submittedName>
</protein>
<sequence length="239" mass="27300">MYKIYLYQIKLVDPLFYSREGLSASFTPPYLHATAVNFAVKNALNIDPHEQPYIISEENGISKDNPRYKNSLISNDFYFTPARLITPLKYFSEITKGENDGFIFTTKQGEPLQAGTLNYISPESIFEGFLVEKRPYKWPKTIRLGSFRGKAVLKLNELEILKIINSNTVVSHPVDPLVTVVKKGIAIAMFPYPIIENAECSICILAKLNTYIYYKMALPQEWKLPTIDHIKISKNIIVL</sequence>
<dbReference type="NCBIfam" id="TIGR03159">
    <property type="entry name" value="cas_Csc1"/>
    <property type="match status" value="1"/>
</dbReference>
<proteinExistence type="predicted"/>
<dbReference type="InterPro" id="IPR017576">
    <property type="entry name" value="CRISPR-assoc_prot_Csc1"/>
</dbReference>
<comment type="caution">
    <text evidence="1">The sequence shown here is derived from an EMBL/GenBank/DDBJ whole genome shotgun (WGS) entry which is preliminary data.</text>
</comment>
<dbReference type="Pfam" id="PF26241">
    <property type="entry name" value="Cas_Csc1"/>
    <property type="match status" value="1"/>
</dbReference>
<reference evidence="1" key="1">
    <citation type="journal article" date="2020" name="mSystems">
        <title>Genome- and Community-Level Interaction Insights into Carbon Utilization and Element Cycling Functions of Hydrothermarchaeota in Hydrothermal Sediment.</title>
        <authorList>
            <person name="Zhou Z."/>
            <person name="Liu Y."/>
            <person name="Xu W."/>
            <person name="Pan J."/>
            <person name="Luo Z.H."/>
            <person name="Li M."/>
        </authorList>
    </citation>
    <scope>NUCLEOTIDE SEQUENCE [LARGE SCALE GENOMIC DNA]</scope>
    <source>
        <strain evidence="1">SpSt-780</strain>
    </source>
</reference>
<dbReference type="AlphaFoldDB" id="A0A7C4U6N1"/>
<gene>
    <name evidence="1" type="primary">cas5d</name>
    <name evidence="1" type="ORF">ENV67_02195</name>
</gene>
<dbReference type="EMBL" id="DTHG01000028">
    <property type="protein sequence ID" value="HGW91337.1"/>
    <property type="molecule type" value="Genomic_DNA"/>
</dbReference>